<evidence type="ECO:0000313" key="2">
    <source>
        <dbReference type="EMBL" id="QJD96973.1"/>
    </source>
</evidence>
<dbReference type="KEGG" id="mrob:HH214_14400"/>
<keyword evidence="1" id="KW-0732">Signal</keyword>
<dbReference type="Proteomes" id="UP000503278">
    <property type="component" value="Chromosome"/>
</dbReference>
<reference evidence="2 3" key="1">
    <citation type="submission" date="2020-04" db="EMBL/GenBank/DDBJ databases">
        <title>Genome sequencing of novel species.</title>
        <authorList>
            <person name="Heo J."/>
            <person name="Kim S.-J."/>
            <person name="Kim J.-S."/>
            <person name="Hong S.-B."/>
            <person name="Kwon S.-W."/>
        </authorList>
    </citation>
    <scope>NUCLEOTIDE SEQUENCE [LARGE SCALE GENOMIC DNA]</scope>
    <source>
        <strain evidence="2 3">F39-2</strain>
    </source>
</reference>
<proteinExistence type="predicted"/>
<organism evidence="2 3">
    <name type="scientific">Mucilaginibacter robiniae</name>
    <dbReference type="NCBI Taxonomy" id="2728022"/>
    <lineage>
        <taxon>Bacteria</taxon>
        <taxon>Pseudomonadati</taxon>
        <taxon>Bacteroidota</taxon>
        <taxon>Sphingobacteriia</taxon>
        <taxon>Sphingobacteriales</taxon>
        <taxon>Sphingobacteriaceae</taxon>
        <taxon>Mucilaginibacter</taxon>
    </lineage>
</organism>
<gene>
    <name evidence="2" type="ORF">HH214_14400</name>
</gene>
<protein>
    <submittedName>
        <fullName evidence="2">Uncharacterized protein</fullName>
    </submittedName>
</protein>
<sequence length="208" mass="23183">MKLFSTLLLLLSVITCTAQAQTQATPGPAERRMVDSLCSAISRLDMSKIKTSEEANEAFMNCFSNYYDILMQIADEKSASLEDDAAMQAIGLEIGKELMRHNCSSFIKLSVLMSKSKSEEKTLATSTTQGTLKRIENKGFNYFIVADAQGNEKSFLWLQQFAGSEKFMGLPVTYAGKKIAIQWHELEVYLPQAKGYYTVKEVVSITVL</sequence>
<feature type="chain" id="PRO_5029646529" evidence="1">
    <location>
        <begin position="21"/>
        <end position="208"/>
    </location>
</feature>
<evidence type="ECO:0000256" key="1">
    <source>
        <dbReference type="SAM" id="SignalP"/>
    </source>
</evidence>
<keyword evidence="3" id="KW-1185">Reference proteome</keyword>
<evidence type="ECO:0000313" key="3">
    <source>
        <dbReference type="Proteomes" id="UP000503278"/>
    </source>
</evidence>
<dbReference type="RefSeq" id="WP_169608756.1">
    <property type="nucleotide sequence ID" value="NZ_CP051682.1"/>
</dbReference>
<accession>A0A7L5E7Y9</accession>
<dbReference type="EMBL" id="CP051682">
    <property type="protein sequence ID" value="QJD96973.1"/>
    <property type="molecule type" value="Genomic_DNA"/>
</dbReference>
<dbReference type="AlphaFoldDB" id="A0A7L5E7Y9"/>
<name>A0A7L5E7Y9_9SPHI</name>
<feature type="signal peptide" evidence="1">
    <location>
        <begin position="1"/>
        <end position="20"/>
    </location>
</feature>